<proteinExistence type="predicted"/>
<gene>
    <name evidence="1" type="ORF">OH136_15870</name>
</gene>
<comment type="caution">
    <text evidence="1">The sequence shown here is derived from an EMBL/GenBank/DDBJ whole genome shotgun (WGS) entry which is preliminary data.</text>
</comment>
<protein>
    <submittedName>
        <fullName evidence="1">Uncharacterized protein</fullName>
    </submittedName>
</protein>
<dbReference type="Proteomes" id="UP001208041">
    <property type="component" value="Unassembled WGS sequence"/>
</dbReference>
<evidence type="ECO:0000313" key="1">
    <source>
        <dbReference type="EMBL" id="MCV6826041.1"/>
    </source>
</evidence>
<name>A0AAE3J340_9RHOB</name>
<organism evidence="1 2">
    <name type="scientific">Halocynthiibacter halioticoli</name>
    <dbReference type="NCBI Taxonomy" id="2986804"/>
    <lineage>
        <taxon>Bacteria</taxon>
        <taxon>Pseudomonadati</taxon>
        <taxon>Pseudomonadota</taxon>
        <taxon>Alphaproteobacteria</taxon>
        <taxon>Rhodobacterales</taxon>
        <taxon>Paracoccaceae</taxon>
        <taxon>Halocynthiibacter</taxon>
    </lineage>
</organism>
<evidence type="ECO:0000313" key="2">
    <source>
        <dbReference type="Proteomes" id="UP001208041"/>
    </source>
</evidence>
<sequence>MTEERANPWPREIFMGELEDNHNGSAYAVLSEAATVARWEGDEERDRDFHKYVDGDIFDSQAKYYAARFEAKDATIKQLVEALEGSVNWIVEEFESRDGGFWDAEKITEVIAARKALAAHRETQEKSE</sequence>
<accession>A0AAE3J340</accession>
<keyword evidence="2" id="KW-1185">Reference proteome</keyword>
<dbReference type="AlphaFoldDB" id="A0AAE3J340"/>
<dbReference type="EMBL" id="JAOYFC010000006">
    <property type="protein sequence ID" value="MCV6826041.1"/>
    <property type="molecule type" value="Genomic_DNA"/>
</dbReference>
<dbReference type="RefSeq" id="WP_263955013.1">
    <property type="nucleotide sequence ID" value="NZ_JAOYFC010000006.1"/>
</dbReference>
<reference evidence="1" key="1">
    <citation type="submission" date="2022-10" db="EMBL/GenBank/DDBJ databases">
        <authorList>
            <person name="Yue Y."/>
        </authorList>
    </citation>
    <scope>NUCLEOTIDE SEQUENCE</scope>
    <source>
        <strain evidence="1">Z654</strain>
    </source>
</reference>